<keyword evidence="2" id="KW-0328">Glycosyltransferase</keyword>
<dbReference type="SUPFAM" id="SSF53448">
    <property type="entry name" value="Nucleotide-diphospho-sugar transferases"/>
    <property type="match status" value="1"/>
</dbReference>
<sequence length="243" mass="27212">MASHNGERFIARQLESILAELALEDELIVVDDHSTDNTTAIVRAQQDTRIKLHQNVHRIGHVASFAKAISLAKGDIIALADQDDLWLENRLAPIKAALSEPSCLVVAGNFTDIDERDGMLKLPSKRRLKASDSDRYHANLWGILKGERPYYGCAMAFNQALKEQILPIPTYVESHDLWVAMAGNLDGAIRHLEANVLAKRQHGRNVSSPVRRSWPKLVLSRLGMLLALATLSLRKRKLKREYA</sequence>
<dbReference type="InterPro" id="IPR029044">
    <property type="entry name" value="Nucleotide-diphossugar_trans"/>
</dbReference>
<dbReference type="PANTHER" id="PTHR43685">
    <property type="entry name" value="GLYCOSYLTRANSFERASE"/>
    <property type="match status" value="1"/>
</dbReference>
<dbReference type="InterPro" id="IPR001173">
    <property type="entry name" value="Glyco_trans_2-like"/>
</dbReference>
<dbReference type="EMBL" id="JBHRTL010000031">
    <property type="protein sequence ID" value="MFC3156819.1"/>
    <property type="molecule type" value="Genomic_DNA"/>
</dbReference>
<proteinExistence type="predicted"/>
<dbReference type="PANTHER" id="PTHR43685:SF11">
    <property type="entry name" value="GLYCOSYLTRANSFERASE TAGX-RELATED"/>
    <property type="match status" value="1"/>
</dbReference>
<dbReference type="Gene3D" id="3.90.550.10">
    <property type="entry name" value="Spore Coat Polysaccharide Biosynthesis Protein SpsA, Chain A"/>
    <property type="match status" value="1"/>
</dbReference>
<dbReference type="Proteomes" id="UP001595548">
    <property type="component" value="Unassembled WGS sequence"/>
</dbReference>
<dbReference type="RefSeq" id="WP_382418237.1">
    <property type="nucleotide sequence ID" value="NZ_AP031500.1"/>
</dbReference>
<protein>
    <submittedName>
        <fullName evidence="2">Glycosyltransferase</fullName>
        <ecNumber evidence="2">2.4.-.-</ecNumber>
    </submittedName>
</protein>
<evidence type="ECO:0000259" key="1">
    <source>
        <dbReference type="Pfam" id="PF00535"/>
    </source>
</evidence>
<feature type="domain" description="Glycosyltransferase 2-like" evidence="1">
    <location>
        <begin position="1"/>
        <end position="131"/>
    </location>
</feature>
<dbReference type="EC" id="2.4.-.-" evidence="2"/>
<dbReference type="InterPro" id="IPR050834">
    <property type="entry name" value="Glycosyltransf_2"/>
</dbReference>
<evidence type="ECO:0000313" key="2">
    <source>
        <dbReference type="EMBL" id="MFC3156819.1"/>
    </source>
</evidence>
<evidence type="ECO:0000313" key="3">
    <source>
        <dbReference type="Proteomes" id="UP001595548"/>
    </source>
</evidence>
<keyword evidence="2" id="KW-0808">Transferase</keyword>
<reference evidence="3" key="1">
    <citation type="journal article" date="2019" name="Int. J. Syst. Evol. Microbiol.">
        <title>The Global Catalogue of Microorganisms (GCM) 10K type strain sequencing project: providing services to taxonomists for standard genome sequencing and annotation.</title>
        <authorList>
            <consortium name="The Broad Institute Genomics Platform"/>
            <consortium name="The Broad Institute Genome Sequencing Center for Infectious Disease"/>
            <person name="Wu L."/>
            <person name="Ma J."/>
        </authorList>
    </citation>
    <scope>NUCLEOTIDE SEQUENCE [LARGE SCALE GENOMIC DNA]</scope>
    <source>
        <strain evidence="3">KCTC 52141</strain>
    </source>
</reference>
<gene>
    <name evidence="2" type="ORF">ACFOEB_16535</name>
</gene>
<dbReference type="Pfam" id="PF00535">
    <property type="entry name" value="Glycos_transf_2"/>
    <property type="match status" value="1"/>
</dbReference>
<name>A0ABV7HVX9_9GAMM</name>
<keyword evidence="3" id="KW-1185">Reference proteome</keyword>
<comment type="caution">
    <text evidence="2">The sequence shown here is derived from an EMBL/GenBank/DDBJ whole genome shotgun (WGS) entry which is preliminary data.</text>
</comment>
<accession>A0ABV7HVX9</accession>
<dbReference type="GO" id="GO:0016757">
    <property type="term" value="F:glycosyltransferase activity"/>
    <property type="evidence" value="ECO:0007669"/>
    <property type="project" value="UniProtKB-KW"/>
</dbReference>
<organism evidence="2 3">
    <name type="scientific">Gilvimarinus japonicus</name>
    <dbReference type="NCBI Taxonomy" id="1796469"/>
    <lineage>
        <taxon>Bacteria</taxon>
        <taxon>Pseudomonadati</taxon>
        <taxon>Pseudomonadota</taxon>
        <taxon>Gammaproteobacteria</taxon>
        <taxon>Cellvibrionales</taxon>
        <taxon>Cellvibrionaceae</taxon>
        <taxon>Gilvimarinus</taxon>
    </lineage>
</organism>